<evidence type="ECO:0000313" key="2">
    <source>
        <dbReference type="Proteomes" id="UP000286045"/>
    </source>
</evidence>
<dbReference type="Proteomes" id="UP000286045">
    <property type="component" value="Unassembled WGS sequence"/>
</dbReference>
<comment type="caution">
    <text evidence="1">The sequence shown here is derived from an EMBL/GenBank/DDBJ whole genome shotgun (WGS) entry which is preliminary data.</text>
</comment>
<proteinExistence type="predicted"/>
<accession>A0A439CVN6</accession>
<keyword evidence="2" id="KW-1185">Reference proteome</keyword>
<sequence length="184" mass="21094">MANDTLTPTEWIDYVLYDEEGQICIDTSEERSPNDHNICRIIASLPDARLVDYLDEEKRNSLPPLDLSKIVVYHDEADGICVCIPILYQDDNGAGNVLNELRDLTKAFQKRGIDLEKLPPVEQFVLLCRSALRLPPFDNSVALWDRHSRELLAGLFHETGPENIKAPERTWTQALSRFFVKKRD</sequence>
<dbReference type="EMBL" id="RYZI01000357">
    <property type="protein sequence ID" value="RWA06212.1"/>
    <property type="molecule type" value="Genomic_DNA"/>
</dbReference>
<protein>
    <submittedName>
        <fullName evidence="1">Uncharacterized protein</fullName>
    </submittedName>
</protein>
<name>A0A439CVN6_9PEZI</name>
<organism evidence="1 2">
    <name type="scientific">Xylaria grammica</name>
    <dbReference type="NCBI Taxonomy" id="363999"/>
    <lineage>
        <taxon>Eukaryota</taxon>
        <taxon>Fungi</taxon>
        <taxon>Dikarya</taxon>
        <taxon>Ascomycota</taxon>
        <taxon>Pezizomycotina</taxon>
        <taxon>Sordariomycetes</taxon>
        <taxon>Xylariomycetidae</taxon>
        <taxon>Xylariales</taxon>
        <taxon>Xylariaceae</taxon>
        <taxon>Xylaria</taxon>
    </lineage>
</organism>
<reference evidence="1 2" key="1">
    <citation type="submission" date="2018-12" db="EMBL/GenBank/DDBJ databases">
        <title>Draft genome sequence of Xylaria grammica IHI A82.</title>
        <authorList>
            <person name="Buettner E."/>
            <person name="Kellner H."/>
        </authorList>
    </citation>
    <scope>NUCLEOTIDE SEQUENCE [LARGE SCALE GENOMIC DNA]</scope>
    <source>
        <strain evidence="1 2">IHI A82</strain>
    </source>
</reference>
<gene>
    <name evidence="1" type="ORF">EKO27_g8895</name>
</gene>
<evidence type="ECO:0000313" key="1">
    <source>
        <dbReference type="EMBL" id="RWA06212.1"/>
    </source>
</evidence>
<dbReference type="AlphaFoldDB" id="A0A439CVN6"/>